<dbReference type="OMA" id="YERIRTD"/>
<sequence>MARTNKYTSLNFNDIYEKKIINPNNTSSTNSNSRLPSSSTAHPHKSYSLSASSRLGHGGMLVLSRSSPKPQPQPPPPQFPQPDSINLPNNPSSNSKPSDSNSDSDSISLRPQGKTGGSLTFQEKEISKVDVPSLPSPKSNKFVPPHLRPGFVPREVPPSPEKPRQGNYRPGSAHGNYHGSPNRYVEDGRPKSGSGYERRMRVPGPGYGDAPVPPAVESVSVVSNHPRSGGSRPS</sequence>
<feature type="region of interest" description="Disordered" evidence="1">
    <location>
        <begin position="1"/>
        <end position="234"/>
    </location>
</feature>
<evidence type="ECO:0000313" key="2">
    <source>
        <dbReference type="EnsemblPlants" id="AUR62043430-RA:cds"/>
    </source>
</evidence>
<dbReference type="Gramene" id="AUR62043430-RA">
    <property type="protein sequence ID" value="AUR62043430-RA:cds"/>
    <property type="gene ID" value="AUR62043430"/>
</dbReference>
<reference evidence="2" key="2">
    <citation type="submission" date="2021-03" db="UniProtKB">
        <authorList>
            <consortium name="EnsemblPlants"/>
        </authorList>
    </citation>
    <scope>IDENTIFICATION</scope>
</reference>
<proteinExistence type="predicted"/>
<dbReference type="AlphaFoldDB" id="A0A803NBI9"/>
<protein>
    <submittedName>
        <fullName evidence="2">Uncharacterized protein</fullName>
    </submittedName>
</protein>
<reference evidence="2" key="1">
    <citation type="journal article" date="2017" name="Nature">
        <title>The genome of Chenopodium quinoa.</title>
        <authorList>
            <person name="Jarvis D.E."/>
            <person name="Ho Y.S."/>
            <person name="Lightfoot D.J."/>
            <person name="Schmoeckel S.M."/>
            <person name="Li B."/>
            <person name="Borm T.J.A."/>
            <person name="Ohyanagi H."/>
            <person name="Mineta K."/>
            <person name="Michell C.T."/>
            <person name="Saber N."/>
            <person name="Kharbatia N.M."/>
            <person name="Rupper R.R."/>
            <person name="Sharp A.R."/>
            <person name="Dally N."/>
            <person name="Boughton B.A."/>
            <person name="Woo Y.H."/>
            <person name="Gao G."/>
            <person name="Schijlen E.G.W.M."/>
            <person name="Guo X."/>
            <person name="Momin A.A."/>
            <person name="Negrao S."/>
            <person name="Al-Babili S."/>
            <person name="Gehring C."/>
            <person name="Roessner U."/>
            <person name="Jung C."/>
            <person name="Murphy K."/>
            <person name="Arold S.T."/>
            <person name="Gojobori T."/>
            <person name="van der Linden C.G."/>
            <person name="van Loo E.N."/>
            <person name="Jellen E.N."/>
            <person name="Maughan P.J."/>
            <person name="Tester M."/>
        </authorList>
    </citation>
    <scope>NUCLEOTIDE SEQUENCE [LARGE SCALE GENOMIC DNA]</scope>
    <source>
        <strain evidence="2">cv. PI 614886</strain>
    </source>
</reference>
<gene>
    <name evidence="2" type="primary">LOC110721965</name>
</gene>
<feature type="compositionally biased region" description="Polar residues" evidence="1">
    <location>
        <begin position="1"/>
        <end position="12"/>
    </location>
</feature>
<feature type="compositionally biased region" description="Pro residues" evidence="1">
    <location>
        <begin position="69"/>
        <end position="80"/>
    </location>
</feature>
<keyword evidence="3" id="KW-1185">Reference proteome</keyword>
<dbReference type="RefSeq" id="XP_021756891.1">
    <property type="nucleotide sequence ID" value="XM_021901199.1"/>
</dbReference>
<feature type="compositionally biased region" description="Low complexity" evidence="1">
    <location>
        <begin position="22"/>
        <end position="40"/>
    </location>
</feature>
<organism evidence="2 3">
    <name type="scientific">Chenopodium quinoa</name>
    <name type="common">Quinoa</name>
    <dbReference type="NCBI Taxonomy" id="63459"/>
    <lineage>
        <taxon>Eukaryota</taxon>
        <taxon>Viridiplantae</taxon>
        <taxon>Streptophyta</taxon>
        <taxon>Embryophyta</taxon>
        <taxon>Tracheophyta</taxon>
        <taxon>Spermatophyta</taxon>
        <taxon>Magnoliopsida</taxon>
        <taxon>eudicotyledons</taxon>
        <taxon>Gunneridae</taxon>
        <taxon>Pentapetalae</taxon>
        <taxon>Caryophyllales</taxon>
        <taxon>Chenopodiaceae</taxon>
        <taxon>Chenopodioideae</taxon>
        <taxon>Atripliceae</taxon>
        <taxon>Chenopodium</taxon>
    </lineage>
</organism>
<name>A0A803NBI9_CHEQI</name>
<evidence type="ECO:0000313" key="3">
    <source>
        <dbReference type="Proteomes" id="UP000596660"/>
    </source>
</evidence>
<accession>A0A803NBI9</accession>
<feature type="compositionally biased region" description="Basic and acidic residues" evidence="1">
    <location>
        <begin position="184"/>
        <end position="200"/>
    </location>
</feature>
<dbReference type="Proteomes" id="UP000596660">
    <property type="component" value="Unplaced"/>
</dbReference>
<dbReference type="KEGG" id="cqi:110721965"/>
<dbReference type="OrthoDB" id="1937549at2759"/>
<dbReference type="GeneID" id="110721965"/>
<dbReference type="EnsemblPlants" id="AUR62043430-RA">
    <property type="protein sequence ID" value="AUR62043430-RA:cds"/>
    <property type="gene ID" value="AUR62043430"/>
</dbReference>
<evidence type="ECO:0000256" key="1">
    <source>
        <dbReference type="SAM" id="MobiDB-lite"/>
    </source>
</evidence>
<feature type="compositionally biased region" description="Low complexity" evidence="1">
    <location>
        <begin position="81"/>
        <end position="109"/>
    </location>
</feature>